<dbReference type="InterPro" id="IPR003482">
    <property type="entry name" value="Whib"/>
</dbReference>
<keyword evidence="4 11" id="KW-0479">Metal-binding</keyword>
<dbReference type="PANTHER" id="PTHR38839">
    <property type="entry name" value="TRANSCRIPTIONAL REGULATOR WHID-RELATED"/>
    <property type="match status" value="1"/>
</dbReference>
<evidence type="ECO:0000256" key="3">
    <source>
        <dbReference type="ARBA" id="ARBA00022485"/>
    </source>
</evidence>
<sequence>MRSATLEGCAGQNLTGTQPPGRGSTDRIRGLFVCPRSLQNLRGAKTEINKIDQKETQMGAKTIMDLIDEAKIPCRTNPDLWFAESPEDVEFAKALCGGCPIQKTCLDRALERAEPWGVWGGELILRGTIVPRKRPRGRPRKHPVAA</sequence>
<evidence type="ECO:0000256" key="1">
    <source>
        <dbReference type="ARBA" id="ARBA00004496"/>
    </source>
</evidence>
<evidence type="ECO:0000256" key="12">
    <source>
        <dbReference type="SAM" id="MobiDB-lite"/>
    </source>
</evidence>
<proteinExistence type="inferred from homology"/>
<name>A0ABP4BFU7_9ACTN</name>
<evidence type="ECO:0000256" key="5">
    <source>
        <dbReference type="ARBA" id="ARBA00023004"/>
    </source>
</evidence>
<comment type="PTM">
    <text evidence="11">Upon Fe-S cluster removal intramolecular disulfide bonds are formed.</text>
</comment>
<evidence type="ECO:0000256" key="7">
    <source>
        <dbReference type="ARBA" id="ARBA00023015"/>
    </source>
</evidence>
<evidence type="ECO:0000256" key="4">
    <source>
        <dbReference type="ARBA" id="ARBA00022723"/>
    </source>
</evidence>
<dbReference type="EMBL" id="BAAAHQ010000046">
    <property type="protein sequence ID" value="GAA0950466.1"/>
    <property type="molecule type" value="Genomic_DNA"/>
</dbReference>
<comment type="caution">
    <text evidence="14">The sequence shown here is derived from an EMBL/GenBank/DDBJ whole genome shotgun (WGS) entry which is preliminary data.</text>
</comment>
<protein>
    <recommendedName>
        <fullName evidence="11">Transcriptional regulator WhiB</fullName>
    </recommendedName>
</protein>
<comment type="PTM">
    <text evidence="11">The Fe-S cluster can be nitrosylated by nitric oxide (NO).</text>
</comment>
<gene>
    <name evidence="11" type="primary">whiB</name>
    <name evidence="14" type="ORF">GCM10009560_69920</name>
</gene>
<evidence type="ECO:0000256" key="2">
    <source>
        <dbReference type="ARBA" id="ARBA00006597"/>
    </source>
</evidence>
<evidence type="ECO:0000256" key="9">
    <source>
        <dbReference type="ARBA" id="ARBA00023157"/>
    </source>
</evidence>
<dbReference type="PANTHER" id="PTHR38839:SF2">
    <property type="entry name" value="TRANSCRIPTIONAL REGULATOR WHIB7-RELATED"/>
    <property type="match status" value="1"/>
</dbReference>
<feature type="region of interest" description="Disordered" evidence="12">
    <location>
        <begin position="1"/>
        <end position="26"/>
    </location>
</feature>
<feature type="domain" description="4Fe-4S Wbl-type" evidence="13">
    <location>
        <begin position="73"/>
        <end position="129"/>
    </location>
</feature>
<dbReference type="Pfam" id="PF02467">
    <property type="entry name" value="Whib"/>
    <property type="match status" value="1"/>
</dbReference>
<dbReference type="PROSITE" id="PS51674">
    <property type="entry name" value="4FE4S_WBL"/>
    <property type="match status" value="1"/>
</dbReference>
<keyword evidence="15" id="KW-1185">Reference proteome</keyword>
<keyword evidence="6 11" id="KW-0411">Iron-sulfur</keyword>
<comment type="subcellular location">
    <subcellularLocation>
        <location evidence="1 11">Cytoplasm</location>
    </subcellularLocation>
</comment>
<dbReference type="HAMAP" id="MF_01479">
    <property type="entry name" value="WhiB"/>
    <property type="match status" value="1"/>
</dbReference>
<comment type="cofactor">
    <cofactor evidence="11">
        <name>[4Fe-4S] cluster</name>
        <dbReference type="ChEBI" id="CHEBI:49883"/>
    </cofactor>
    <text evidence="11">Binds 1 [4Fe-4S] cluster per subunit. Following nitrosylation of the [4Fe-4S] cluster binds 1 [4Fe-8(NO)] cluster per subunit.</text>
</comment>
<keyword evidence="3 11" id="KW-0004">4Fe-4S</keyword>
<keyword evidence="9 11" id="KW-1015">Disulfide bond</keyword>
<evidence type="ECO:0000313" key="14">
    <source>
        <dbReference type="EMBL" id="GAA0950466.1"/>
    </source>
</evidence>
<dbReference type="Proteomes" id="UP001501578">
    <property type="component" value="Unassembled WGS sequence"/>
</dbReference>
<keyword evidence="5 11" id="KW-0408">Iron</keyword>
<keyword evidence="7 11" id="KW-0805">Transcription regulation</keyword>
<feature type="binding site" evidence="11">
    <location>
        <position position="105"/>
    </location>
    <ligand>
        <name>[4Fe-4S] cluster</name>
        <dbReference type="ChEBI" id="CHEBI:49883"/>
    </ligand>
</feature>
<keyword evidence="11" id="KW-0963">Cytoplasm</keyword>
<feature type="binding site" evidence="11">
    <location>
        <position position="96"/>
    </location>
    <ligand>
        <name>[4Fe-4S] cluster</name>
        <dbReference type="ChEBI" id="CHEBI:49883"/>
    </ligand>
</feature>
<evidence type="ECO:0000256" key="11">
    <source>
        <dbReference type="HAMAP-Rule" id="MF_01479"/>
    </source>
</evidence>
<evidence type="ECO:0000256" key="10">
    <source>
        <dbReference type="ARBA" id="ARBA00023163"/>
    </source>
</evidence>
<reference evidence="15" key="1">
    <citation type="journal article" date="2019" name="Int. J. Syst. Evol. Microbiol.">
        <title>The Global Catalogue of Microorganisms (GCM) 10K type strain sequencing project: providing services to taxonomists for standard genome sequencing and annotation.</title>
        <authorList>
            <consortium name="The Broad Institute Genomics Platform"/>
            <consortium name="The Broad Institute Genome Sequencing Center for Infectious Disease"/>
            <person name="Wu L."/>
            <person name="Ma J."/>
        </authorList>
    </citation>
    <scope>NUCLEOTIDE SEQUENCE [LARGE SCALE GENOMIC DNA]</scope>
    <source>
        <strain evidence="15">JCM 11136</strain>
    </source>
</reference>
<keyword evidence="10 11" id="KW-0804">Transcription</keyword>
<accession>A0ABP4BFU7</accession>
<evidence type="ECO:0000256" key="6">
    <source>
        <dbReference type="ARBA" id="ARBA00023014"/>
    </source>
</evidence>
<comment type="similarity">
    <text evidence="2 11">Belongs to the WhiB family.</text>
</comment>
<organism evidence="14 15">
    <name type="scientific">Nonomuraea longicatena</name>
    <dbReference type="NCBI Taxonomy" id="83682"/>
    <lineage>
        <taxon>Bacteria</taxon>
        <taxon>Bacillati</taxon>
        <taxon>Actinomycetota</taxon>
        <taxon>Actinomycetes</taxon>
        <taxon>Streptosporangiales</taxon>
        <taxon>Streptosporangiaceae</taxon>
        <taxon>Nonomuraea</taxon>
    </lineage>
</organism>
<dbReference type="InterPro" id="IPR034768">
    <property type="entry name" value="4FE4S_WBL"/>
</dbReference>
<keyword evidence="8 11" id="KW-0238">DNA-binding</keyword>
<evidence type="ECO:0000259" key="13">
    <source>
        <dbReference type="PROSITE" id="PS51674"/>
    </source>
</evidence>
<feature type="binding site" evidence="11">
    <location>
        <position position="99"/>
    </location>
    <ligand>
        <name>[4Fe-4S] cluster</name>
        <dbReference type="ChEBI" id="CHEBI:49883"/>
    </ligand>
</feature>
<comment type="function">
    <text evidence="11">Acts as a transcriptional regulator. Probably redox-responsive. The apo- but not holo-form probably binds DNA.</text>
</comment>
<evidence type="ECO:0000256" key="8">
    <source>
        <dbReference type="ARBA" id="ARBA00023125"/>
    </source>
</evidence>
<feature type="binding site" evidence="11">
    <location>
        <position position="74"/>
    </location>
    <ligand>
        <name>[4Fe-4S] cluster</name>
        <dbReference type="ChEBI" id="CHEBI:49883"/>
    </ligand>
</feature>
<evidence type="ECO:0000313" key="15">
    <source>
        <dbReference type="Proteomes" id="UP001501578"/>
    </source>
</evidence>